<evidence type="ECO:0000313" key="3">
    <source>
        <dbReference type="Proteomes" id="UP000006233"/>
    </source>
</evidence>
<dbReference type="Proteomes" id="UP000006233">
    <property type="component" value="Unassembled WGS sequence"/>
</dbReference>
<organism evidence="2 3">
    <name type="scientific">Leptotrichia hofstadii F0254</name>
    <dbReference type="NCBI Taxonomy" id="634994"/>
    <lineage>
        <taxon>Bacteria</taxon>
        <taxon>Fusobacteriati</taxon>
        <taxon>Fusobacteriota</taxon>
        <taxon>Fusobacteriia</taxon>
        <taxon>Fusobacteriales</taxon>
        <taxon>Leptotrichiaceae</taxon>
        <taxon>Leptotrichia</taxon>
    </lineage>
</organism>
<evidence type="ECO:0000313" key="2">
    <source>
        <dbReference type="EMBL" id="EEX74797.1"/>
    </source>
</evidence>
<dbReference type="STRING" id="634994.GCWU000323_00852"/>
<dbReference type="HOGENOM" id="CLU_2770844_0_0_0"/>
<protein>
    <submittedName>
        <fullName evidence="2">Uncharacterized protein</fullName>
    </submittedName>
</protein>
<accession>C9MWD1</accession>
<sequence length="69" mass="8143">MKMEVIMDSENNFLDRQNKNRNRESGNYFNNIAELNKIREEVAGSFGQENQNFRNSKNIQSNEKMVQLS</sequence>
<dbReference type="AlphaFoldDB" id="C9MWD1"/>
<proteinExistence type="predicted"/>
<evidence type="ECO:0000256" key="1">
    <source>
        <dbReference type="SAM" id="MobiDB-lite"/>
    </source>
</evidence>
<feature type="region of interest" description="Disordered" evidence="1">
    <location>
        <begin position="49"/>
        <end position="69"/>
    </location>
</feature>
<dbReference type="EMBL" id="ACVB02000008">
    <property type="protein sequence ID" value="EEX74797.1"/>
    <property type="molecule type" value="Genomic_DNA"/>
</dbReference>
<name>C9MWD1_9FUSO</name>
<reference evidence="2 3" key="1">
    <citation type="submission" date="2009-09" db="EMBL/GenBank/DDBJ databases">
        <authorList>
            <person name="Weinstock G."/>
            <person name="Sodergren E."/>
            <person name="Clifton S."/>
            <person name="Fulton L."/>
            <person name="Fulton B."/>
            <person name="Courtney L."/>
            <person name="Fronick C."/>
            <person name="Harrison M."/>
            <person name="Strong C."/>
            <person name="Farmer C."/>
            <person name="Delahaunty K."/>
            <person name="Markovic C."/>
            <person name="Hall O."/>
            <person name="Minx P."/>
            <person name="Tomlinson C."/>
            <person name="Mitreva M."/>
            <person name="Nelson J."/>
            <person name="Hou S."/>
            <person name="Wollam A."/>
            <person name="Pepin K.H."/>
            <person name="Johnson M."/>
            <person name="Bhonagiri V."/>
            <person name="Nash W.E."/>
            <person name="Warren W."/>
            <person name="Chinwalla A."/>
            <person name="Mardis E.R."/>
            <person name="Wilson R.K."/>
        </authorList>
    </citation>
    <scope>NUCLEOTIDE SEQUENCE [LARGE SCALE GENOMIC DNA]</scope>
    <source>
        <strain evidence="2 3">F0254</strain>
    </source>
</reference>
<comment type="caution">
    <text evidence="2">The sequence shown here is derived from an EMBL/GenBank/DDBJ whole genome shotgun (WGS) entry which is preliminary data.</text>
</comment>
<gene>
    <name evidence="2" type="ORF">GCWU000323_00852</name>
</gene>